<dbReference type="Pfam" id="PF12833">
    <property type="entry name" value="HTH_18"/>
    <property type="match status" value="1"/>
</dbReference>
<dbReference type="InterPro" id="IPR050204">
    <property type="entry name" value="AraC_XylS_family_regulators"/>
</dbReference>
<keyword evidence="1" id="KW-0805">Transcription regulation</keyword>
<dbReference type="RefSeq" id="WP_106667738.1">
    <property type="nucleotide sequence ID" value="NZ_PGGM01000026.1"/>
</dbReference>
<comment type="caution">
    <text evidence="5">The sequence shown here is derived from an EMBL/GenBank/DDBJ whole genome shotgun (WGS) entry which is preliminary data.</text>
</comment>
<dbReference type="Proteomes" id="UP000241764">
    <property type="component" value="Unassembled WGS sequence"/>
</dbReference>
<reference evidence="6" key="1">
    <citation type="submission" date="2017-11" db="EMBL/GenBank/DDBJ databases">
        <authorList>
            <person name="Kuznetsova I."/>
            <person name="Sazanova A."/>
            <person name="Chirak E."/>
            <person name="Safronova V."/>
            <person name="Willems A."/>
        </authorList>
    </citation>
    <scope>NUCLEOTIDE SEQUENCE [LARGE SCALE GENOMIC DNA]</scope>
    <source>
        <strain evidence="6">CCBAU 03422</strain>
    </source>
</reference>
<dbReference type="SMART" id="SM00342">
    <property type="entry name" value="HTH_ARAC"/>
    <property type="match status" value="1"/>
</dbReference>
<dbReference type="SUPFAM" id="SSF46689">
    <property type="entry name" value="Homeodomain-like"/>
    <property type="match status" value="1"/>
</dbReference>
<dbReference type="InterPro" id="IPR009057">
    <property type="entry name" value="Homeodomain-like_sf"/>
</dbReference>
<organism evidence="5 6">
    <name type="scientific">Phyllobacterium sophorae</name>
    <dbReference type="NCBI Taxonomy" id="1520277"/>
    <lineage>
        <taxon>Bacteria</taxon>
        <taxon>Pseudomonadati</taxon>
        <taxon>Pseudomonadota</taxon>
        <taxon>Alphaproteobacteria</taxon>
        <taxon>Hyphomicrobiales</taxon>
        <taxon>Phyllobacteriaceae</taxon>
        <taxon>Phyllobacterium</taxon>
    </lineage>
</organism>
<keyword evidence="6" id="KW-1185">Reference proteome</keyword>
<evidence type="ECO:0000256" key="1">
    <source>
        <dbReference type="ARBA" id="ARBA00023015"/>
    </source>
</evidence>
<dbReference type="PANTHER" id="PTHR46796:SF6">
    <property type="entry name" value="ARAC SUBFAMILY"/>
    <property type="match status" value="1"/>
</dbReference>
<dbReference type="PROSITE" id="PS01124">
    <property type="entry name" value="HTH_ARAC_FAMILY_2"/>
    <property type="match status" value="1"/>
</dbReference>
<evidence type="ECO:0000256" key="2">
    <source>
        <dbReference type="ARBA" id="ARBA00023125"/>
    </source>
</evidence>
<dbReference type="AlphaFoldDB" id="A0A2P7AN86"/>
<dbReference type="Gene3D" id="1.10.10.60">
    <property type="entry name" value="Homeodomain-like"/>
    <property type="match status" value="1"/>
</dbReference>
<evidence type="ECO:0000256" key="3">
    <source>
        <dbReference type="ARBA" id="ARBA00023163"/>
    </source>
</evidence>
<feature type="domain" description="HTH araC/xylS-type" evidence="4">
    <location>
        <begin position="233"/>
        <end position="334"/>
    </location>
</feature>
<dbReference type="Pfam" id="PF14525">
    <property type="entry name" value="AraC_binding_2"/>
    <property type="match status" value="1"/>
</dbReference>
<proteinExistence type="predicted"/>
<keyword evidence="3" id="KW-0804">Transcription</keyword>
<evidence type="ECO:0000259" key="4">
    <source>
        <dbReference type="PROSITE" id="PS01124"/>
    </source>
</evidence>
<protein>
    <recommendedName>
        <fullName evidence="4">HTH araC/xylS-type domain-containing protein</fullName>
    </recommendedName>
</protein>
<dbReference type="InterPro" id="IPR018060">
    <property type="entry name" value="HTH_AraC"/>
</dbReference>
<dbReference type="InterPro" id="IPR035418">
    <property type="entry name" value="AraC-bd_2"/>
</dbReference>
<dbReference type="OrthoDB" id="4601794at2"/>
<dbReference type="GO" id="GO:0003700">
    <property type="term" value="F:DNA-binding transcription factor activity"/>
    <property type="evidence" value="ECO:0007669"/>
    <property type="project" value="InterPro"/>
</dbReference>
<gene>
    <name evidence="5" type="ORF">CU103_30315</name>
</gene>
<name>A0A2P7AN86_9HYPH</name>
<dbReference type="PANTHER" id="PTHR46796">
    <property type="entry name" value="HTH-TYPE TRANSCRIPTIONAL ACTIVATOR RHAS-RELATED"/>
    <property type="match status" value="1"/>
</dbReference>
<keyword evidence="2" id="KW-0238">DNA-binding</keyword>
<evidence type="ECO:0000313" key="5">
    <source>
        <dbReference type="EMBL" id="PSH55645.1"/>
    </source>
</evidence>
<dbReference type="EMBL" id="PGGM01000026">
    <property type="protein sequence ID" value="PSH55645.1"/>
    <property type="molecule type" value="Genomic_DNA"/>
</dbReference>
<sequence>MEQQETLFDTSVPVPWVVLMTAETFDFRKIHFVSPDQTDRRWIEWYCEEHSRQLYDLDIEPHADAQFRLETTIRTLPEVAIAHSVCSPMRTLHAAKDGDLCLLVPLVGTLSLQVDGVDFELGAGMGAIGGPGKRSRIDAASGMRLLSVRLRRQLLLPLVQSYDLSVAVVRDTQAMCLLRGYIRALDAEEAIVTPDARRLLALHIHDLVALACGATRDARDLIEGRGKREARFAALKADIVANLTHRNLTIDFLACRHAISPRYIGALFAGAGTTFTSFVLEQRLAHAYRLVADRRFVHRTICSIAFDSGFGDLSYFNHAFRRRYAATPSDVRGAALRES</sequence>
<dbReference type="GO" id="GO:0043565">
    <property type="term" value="F:sequence-specific DNA binding"/>
    <property type="evidence" value="ECO:0007669"/>
    <property type="project" value="InterPro"/>
</dbReference>
<accession>A0A2P7AN86</accession>
<evidence type="ECO:0000313" key="6">
    <source>
        <dbReference type="Proteomes" id="UP000241764"/>
    </source>
</evidence>